<dbReference type="InterPro" id="IPR013105">
    <property type="entry name" value="TPR_2"/>
</dbReference>
<evidence type="ECO:0000313" key="9">
    <source>
        <dbReference type="Proteomes" id="UP001152888"/>
    </source>
</evidence>
<dbReference type="AlphaFoldDB" id="A0A9P0L8W1"/>
<feature type="repeat" description="TPR" evidence="6">
    <location>
        <begin position="22"/>
        <end position="55"/>
    </location>
</feature>
<proteinExistence type="predicted"/>
<keyword evidence="2" id="KW-0677">Repeat</keyword>
<dbReference type="InterPro" id="IPR040111">
    <property type="entry name" value="ODAD4"/>
</dbReference>
<dbReference type="Gene3D" id="1.25.40.10">
    <property type="entry name" value="Tetratricopeptide repeat domain"/>
    <property type="match status" value="1"/>
</dbReference>
<dbReference type="InterPro" id="IPR019734">
    <property type="entry name" value="TPR_rpt"/>
</dbReference>
<organism evidence="8 9">
    <name type="scientific">Acanthoscelides obtectus</name>
    <name type="common">Bean weevil</name>
    <name type="synonym">Bruchus obtectus</name>
    <dbReference type="NCBI Taxonomy" id="200917"/>
    <lineage>
        <taxon>Eukaryota</taxon>
        <taxon>Metazoa</taxon>
        <taxon>Ecdysozoa</taxon>
        <taxon>Arthropoda</taxon>
        <taxon>Hexapoda</taxon>
        <taxon>Insecta</taxon>
        <taxon>Pterygota</taxon>
        <taxon>Neoptera</taxon>
        <taxon>Endopterygota</taxon>
        <taxon>Coleoptera</taxon>
        <taxon>Polyphaga</taxon>
        <taxon>Cucujiformia</taxon>
        <taxon>Chrysomeloidea</taxon>
        <taxon>Chrysomelidae</taxon>
        <taxon>Bruchinae</taxon>
        <taxon>Bruchini</taxon>
        <taxon>Acanthoscelides</taxon>
    </lineage>
</organism>
<gene>
    <name evidence="8" type="ORF">ACAOBT_LOCUS20680</name>
</gene>
<dbReference type="Proteomes" id="UP001152888">
    <property type="component" value="Unassembled WGS sequence"/>
</dbReference>
<evidence type="ECO:0000256" key="5">
    <source>
        <dbReference type="ARBA" id="ARBA00034143"/>
    </source>
</evidence>
<evidence type="ECO:0000256" key="3">
    <source>
        <dbReference type="ARBA" id="ARBA00022803"/>
    </source>
</evidence>
<feature type="repeat" description="TPR" evidence="6">
    <location>
        <begin position="90"/>
        <end position="123"/>
    </location>
</feature>
<dbReference type="Pfam" id="PF07719">
    <property type="entry name" value="TPR_2"/>
    <property type="match status" value="1"/>
</dbReference>
<dbReference type="OrthoDB" id="245563at2759"/>
<keyword evidence="9" id="KW-1185">Reference proteome</keyword>
<protein>
    <recommendedName>
        <fullName evidence="4">Outer dynein arm-docking complex subunit 4</fullName>
    </recommendedName>
    <alternativeName>
        <fullName evidence="5">Tetratricopeptide repeat protein 25</fullName>
    </alternativeName>
</protein>
<dbReference type="GO" id="GO:0005930">
    <property type="term" value="C:axoneme"/>
    <property type="evidence" value="ECO:0007669"/>
    <property type="project" value="UniProtKB-SubCell"/>
</dbReference>
<comment type="subcellular location">
    <subcellularLocation>
        <location evidence="1">Cytoplasm</location>
        <location evidence="1">Cytoskeleton</location>
        <location evidence="1">Cilium axoneme</location>
    </subcellularLocation>
</comment>
<dbReference type="Pfam" id="PF13181">
    <property type="entry name" value="TPR_8"/>
    <property type="match status" value="2"/>
</dbReference>
<reference evidence="8" key="1">
    <citation type="submission" date="2022-03" db="EMBL/GenBank/DDBJ databases">
        <authorList>
            <person name="Sayadi A."/>
        </authorList>
    </citation>
    <scope>NUCLEOTIDE SEQUENCE</scope>
</reference>
<dbReference type="PROSITE" id="PS50293">
    <property type="entry name" value="TPR_REGION"/>
    <property type="match status" value="1"/>
</dbReference>
<evidence type="ECO:0000256" key="6">
    <source>
        <dbReference type="PROSITE-ProRule" id="PRU00339"/>
    </source>
</evidence>
<dbReference type="EMBL" id="CAKOFQ010007135">
    <property type="protein sequence ID" value="CAH1992120.1"/>
    <property type="molecule type" value="Genomic_DNA"/>
</dbReference>
<evidence type="ECO:0000256" key="4">
    <source>
        <dbReference type="ARBA" id="ARBA00034139"/>
    </source>
</evidence>
<name>A0A9P0L8W1_ACAOB</name>
<evidence type="ECO:0000313" key="8">
    <source>
        <dbReference type="EMBL" id="CAH1992120.1"/>
    </source>
</evidence>
<evidence type="ECO:0000256" key="2">
    <source>
        <dbReference type="ARBA" id="ARBA00022737"/>
    </source>
</evidence>
<keyword evidence="3 6" id="KW-0802">TPR repeat</keyword>
<comment type="caution">
    <text evidence="8">The sequence shown here is derived from an EMBL/GenBank/DDBJ whole genome shotgun (WGS) entry which is preliminary data.</text>
</comment>
<dbReference type="SUPFAM" id="SSF48452">
    <property type="entry name" value="TPR-like"/>
    <property type="match status" value="1"/>
</dbReference>
<dbReference type="SMART" id="SM00028">
    <property type="entry name" value="TPR"/>
    <property type="match status" value="3"/>
</dbReference>
<feature type="compositionally biased region" description="Polar residues" evidence="7">
    <location>
        <begin position="148"/>
        <end position="161"/>
    </location>
</feature>
<accession>A0A9P0L8W1</accession>
<evidence type="ECO:0000256" key="1">
    <source>
        <dbReference type="ARBA" id="ARBA00004430"/>
    </source>
</evidence>
<dbReference type="InterPro" id="IPR011990">
    <property type="entry name" value="TPR-like_helical_dom_sf"/>
</dbReference>
<dbReference type="PANTHER" id="PTHR23040">
    <property type="match status" value="1"/>
</dbReference>
<feature type="region of interest" description="Disordered" evidence="7">
    <location>
        <begin position="148"/>
        <end position="194"/>
    </location>
</feature>
<dbReference type="PROSITE" id="PS50005">
    <property type="entry name" value="TPR"/>
    <property type="match status" value="2"/>
</dbReference>
<evidence type="ECO:0000256" key="7">
    <source>
        <dbReference type="SAM" id="MobiDB-lite"/>
    </source>
</evidence>
<sequence>MGDQKRQRSESVIKLLNQRKESKLWYEEANSHIKSGNWEKALHSYNRAVELNPTEKNALVARSKCYILLGQPKKALEDAESALQIDKTFIKAVYQKAEALYFLGDFELALMYYHRGLHVRPDHEGFKLGVQKAQNAIENALGNFSSGLRSKGTSGKSTARATTITTKEEEKVEGSCSKSSHRSAATASTRKSSKNRLIKGLEADKEYLSNLLNNPDIKCKFKENNSDIETCIKETVEYLNERQEFWRQQLPPS</sequence>